<reference evidence="2 3" key="1">
    <citation type="submission" date="2014-12" db="EMBL/GenBank/DDBJ databases">
        <title>Whole genome sequencing of Sphingobium xenophagum OW59.</title>
        <authorList>
            <person name="Ohta Y."/>
            <person name="Nishi S."/>
            <person name="Hatada Y."/>
        </authorList>
    </citation>
    <scope>NUCLEOTIDE SEQUENCE [LARGE SCALE GENOMIC DNA]</scope>
    <source>
        <strain evidence="2 3">OW59</strain>
    </source>
</reference>
<dbReference type="RefSeq" id="WP_130752899.1">
    <property type="nucleotide sequence ID" value="NZ_BBQY01000014.1"/>
</dbReference>
<accession>A0A401J356</accession>
<dbReference type="PANTHER" id="PTHR41386">
    <property type="entry name" value="INTEGRAL MEMBRANE PROTEIN-RELATED"/>
    <property type="match status" value="1"/>
</dbReference>
<dbReference type="InterPro" id="IPR010406">
    <property type="entry name" value="DUF1003"/>
</dbReference>
<dbReference type="Pfam" id="PF06210">
    <property type="entry name" value="DUF1003"/>
    <property type="match status" value="1"/>
</dbReference>
<name>A0A401J356_SPHXE</name>
<gene>
    <name evidence="2" type="ORF">MBESOW_P2342</name>
</gene>
<dbReference type="EMBL" id="BBQY01000014">
    <property type="protein sequence ID" value="GBH31081.1"/>
    <property type="molecule type" value="Genomic_DNA"/>
</dbReference>
<evidence type="ECO:0008006" key="4">
    <source>
        <dbReference type="Google" id="ProtNLM"/>
    </source>
</evidence>
<dbReference type="Proteomes" id="UP000290975">
    <property type="component" value="Unassembled WGS sequence"/>
</dbReference>
<feature type="transmembrane region" description="Helical" evidence="1">
    <location>
        <begin position="99"/>
        <end position="119"/>
    </location>
</feature>
<keyword evidence="3" id="KW-1185">Reference proteome</keyword>
<keyword evidence="1" id="KW-0812">Transmembrane</keyword>
<evidence type="ECO:0000313" key="3">
    <source>
        <dbReference type="Proteomes" id="UP000290975"/>
    </source>
</evidence>
<keyword evidence="1" id="KW-1133">Transmembrane helix</keyword>
<keyword evidence="1" id="KW-0472">Membrane</keyword>
<evidence type="ECO:0000313" key="2">
    <source>
        <dbReference type="EMBL" id="GBH31081.1"/>
    </source>
</evidence>
<sequence>MINPKRVTLELARSFLGNHPRDPELQRVVDHIERRAPISKDVGEISEAEESFWDRLADSVARIGGSWPFIGAFFLFLLVWTGINSILLVKGNAFDPYPYIFLNLMLSMLAAIQAPIIMMSQNRQAEKDRVAAAHDYEVNLRSELEILGMQEKLDRLRGEQHVLILAKQDQILGQLSQIEKQLQTFAP</sequence>
<comment type="caution">
    <text evidence="2">The sequence shown here is derived from an EMBL/GenBank/DDBJ whole genome shotgun (WGS) entry which is preliminary data.</text>
</comment>
<evidence type="ECO:0000256" key="1">
    <source>
        <dbReference type="SAM" id="Phobius"/>
    </source>
</evidence>
<dbReference type="AlphaFoldDB" id="A0A401J356"/>
<protein>
    <recommendedName>
        <fullName evidence="4">Cyclic nucleotide-binding protein</fullName>
    </recommendedName>
</protein>
<organism evidence="2 3">
    <name type="scientific">Sphingobium xenophagum</name>
    <dbReference type="NCBI Taxonomy" id="121428"/>
    <lineage>
        <taxon>Bacteria</taxon>
        <taxon>Pseudomonadati</taxon>
        <taxon>Pseudomonadota</taxon>
        <taxon>Alphaproteobacteria</taxon>
        <taxon>Sphingomonadales</taxon>
        <taxon>Sphingomonadaceae</taxon>
        <taxon>Sphingobium</taxon>
    </lineage>
</organism>
<feature type="transmembrane region" description="Helical" evidence="1">
    <location>
        <begin position="67"/>
        <end position="87"/>
    </location>
</feature>
<proteinExistence type="predicted"/>
<dbReference type="PANTHER" id="PTHR41386:SF1">
    <property type="entry name" value="MEMBRANE PROTEIN"/>
    <property type="match status" value="1"/>
</dbReference>